<accession>A0A840SGC0</accession>
<keyword evidence="10 15" id="KW-0460">Magnesium</keyword>
<dbReference type="GO" id="GO:0005829">
    <property type="term" value="C:cytosol"/>
    <property type="evidence" value="ECO:0007669"/>
    <property type="project" value="TreeGrafter"/>
</dbReference>
<evidence type="ECO:0000256" key="14">
    <source>
        <dbReference type="ARBA" id="ARBA00049244"/>
    </source>
</evidence>
<dbReference type="AlphaFoldDB" id="A0A840SGC0"/>
<dbReference type="Proteomes" id="UP000593591">
    <property type="component" value="Chromosome"/>
</dbReference>
<dbReference type="PROSITE" id="PS50173">
    <property type="entry name" value="UMUC"/>
    <property type="match status" value="1"/>
</dbReference>
<dbReference type="InterPro" id="IPR050116">
    <property type="entry name" value="DNA_polymerase-Y"/>
</dbReference>
<dbReference type="EMBL" id="CP031517">
    <property type="protein sequence ID" value="QOS39832.1"/>
    <property type="molecule type" value="Genomic_DNA"/>
</dbReference>
<evidence type="ECO:0000256" key="12">
    <source>
        <dbReference type="ARBA" id="ARBA00023125"/>
    </source>
</evidence>
<evidence type="ECO:0000256" key="6">
    <source>
        <dbReference type="ARBA" id="ARBA00022695"/>
    </source>
</evidence>
<dbReference type="EMBL" id="JACHFR010000001">
    <property type="protein sequence ID" value="MBB5218481.1"/>
    <property type="molecule type" value="Genomic_DNA"/>
</dbReference>
<feature type="active site" evidence="15">
    <location>
        <position position="111"/>
    </location>
</feature>
<comment type="subcellular location">
    <subcellularLocation>
        <location evidence="1 15">Cytoplasm</location>
    </subcellularLocation>
</comment>
<evidence type="ECO:0000256" key="3">
    <source>
        <dbReference type="ARBA" id="ARBA00022457"/>
    </source>
</evidence>
<evidence type="ECO:0000313" key="18">
    <source>
        <dbReference type="EMBL" id="QOS39832.1"/>
    </source>
</evidence>
<dbReference type="PANTHER" id="PTHR11076">
    <property type="entry name" value="DNA REPAIR POLYMERASE UMUC / TRANSFERASE FAMILY MEMBER"/>
    <property type="match status" value="1"/>
</dbReference>
<dbReference type="GO" id="GO:0006281">
    <property type="term" value="P:DNA repair"/>
    <property type="evidence" value="ECO:0007669"/>
    <property type="project" value="UniProtKB-UniRule"/>
</dbReference>
<keyword evidence="6 15" id="KW-0548">Nucleotidyltransferase</keyword>
<dbReference type="GO" id="GO:0003887">
    <property type="term" value="F:DNA-directed DNA polymerase activity"/>
    <property type="evidence" value="ECO:0007669"/>
    <property type="project" value="UniProtKB-UniRule"/>
</dbReference>
<comment type="similarity">
    <text evidence="2 15">Belongs to the DNA polymerase type-Y family.</text>
</comment>
<keyword evidence="3 15" id="KW-0515">Mutator protein</keyword>
<dbReference type="GO" id="GO:0000287">
    <property type="term" value="F:magnesium ion binding"/>
    <property type="evidence" value="ECO:0007669"/>
    <property type="project" value="UniProtKB-UniRule"/>
</dbReference>
<evidence type="ECO:0000313" key="19">
    <source>
        <dbReference type="Proteomes" id="UP000578697"/>
    </source>
</evidence>
<comment type="cofactor">
    <cofactor evidence="15">
        <name>Mg(2+)</name>
        <dbReference type="ChEBI" id="CHEBI:18420"/>
    </cofactor>
    <text evidence="15">Binds 2 magnesium ions per subunit.</text>
</comment>
<dbReference type="KEGG" id="trc:DYE49_04935"/>
<keyword evidence="4 15" id="KW-0963">Cytoplasm</keyword>
<keyword evidence="19" id="KW-1185">Reference proteome</keyword>
<dbReference type="InterPro" id="IPR017961">
    <property type="entry name" value="DNA_pol_Y-fam_little_finger"/>
</dbReference>
<evidence type="ECO:0000256" key="5">
    <source>
        <dbReference type="ARBA" id="ARBA00022679"/>
    </source>
</evidence>
<dbReference type="GO" id="GO:0009432">
    <property type="term" value="P:SOS response"/>
    <property type="evidence" value="ECO:0007669"/>
    <property type="project" value="TreeGrafter"/>
</dbReference>
<evidence type="ECO:0000256" key="7">
    <source>
        <dbReference type="ARBA" id="ARBA00022705"/>
    </source>
</evidence>
<dbReference type="Gene3D" id="3.30.1490.100">
    <property type="entry name" value="DNA polymerase, Y-family, little finger domain"/>
    <property type="match status" value="1"/>
</dbReference>
<evidence type="ECO:0000256" key="1">
    <source>
        <dbReference type="ARBA" id="ARBA00004496"/>
    </source>
</evidence>
<dbReference type="InterPro" id="IPR022880">
    <property type="entry name" value="DNApol_IV"/>
</dbReference>
<dbReference type="Gene3D" id="3.30.70.270">
    <property type="match status" value="1"/>
</dbReference>
<feature type="binding site" evidence="15">
    <location>
        <position position="110"/>
    </location>
    <ligand>
        <name>Mg(2+)</name>
        <dbReference type="ChEBI" id="CHEBI:18420"/>
    </ligand>
</feature>
<dbReference type="NCBIfam" id="NF002677">
    <property type="entry name" value="PRK02406.1"/>
    <property type="match status" value="1"/>
</dbReference>
<evidence type="ECO:0000256" key="10">
    <source>
        <dbReference type="ARBA" id="ARBA00022842"/>
    </source>
</evidence>
<evidence type="ECO:0000256" key="11">
    <source>
        <dbReference type="ARBA" id="ARBA00022932"/>
    </source>
</evidence>
<dbReference type="InterPro" id="IPR036775">
    <property type="entry name" value="DNA_pol_Y-fam_lit_finger_sf"/>
</dbReference>
<dbReference type="Proteomes" id="UP000578697">
    <property type="component" value="Unassembled WGS sequence"/>
</dbReference>
<organism evidence="17 19">
    <name type="scientific">Treponema rectale</name>
    <dbReference type="NCBI Taxonomy" id="744512"/>
    <lineage>
        <taxon>Bacteria</taxon>
        <taxon>Pseudomonadati</taxon>
        <taxon>Spirochaetota</taxon>
        <taxon>Spirochaetia</taxon>
        <taxon>Spirochaetales</taxon>
        <taxon>Treponemataceae</taxon>
        <taxon>Treponema</taxon>
    </lineage>
</organism>
<keyword evidence="11 15" id="KW-0239">DNA-directed DNA polymerase</keyword>
<evidence type="ECO:0000256" key="13">
    <source>
        <dbReference type="ARBA" id="ARBA00023204"/>
    </source>
</evidence>
<feature type="domain" description="UmuC" evidence="16">
    <location>
        <begin position="10"/>
        <end position="192"/>
    </location>
</feature>
<keyword evidence="7 15" id="KW-0235">DNA replication</keyword>
<comment type="subunit">
    <text evidence="15">Monomer.</text>
</comment>
<sequence length="396" mass="44791">MNSSVCEKKYFHVDLDAFFASVEQNDHPEYRGKPVIVGGLPGDRRAVVSTASYEARRYGIHSAMPLSKAVELCPDGIYLRGNYSRYSELSHKIMQIFNSYSPEVLQMSIDEAFIDMTGTEKLFGSTREAALKIKNEVHKKTGLTVSIGVSSSMYVAKIASGYRKPDGLTIVENGDEEKFMLSLPLEKLWGAGTKTQNHLKEIGLSTIELIHSKPLNLLISIFGQSSGTFLYNAVRGNKDYVFGSEAKNHSISTETTFDFDLTDRNSIEKAIMELCWNIMWRLHKENSRTRTVMLKIRYEDFTTVSVQETFLTPVSSSDDLYERALKLFMKKYDGTSGIRLLGVCACNIESKDIPVQKSLFDFGEEKKARLEKAIYNLEDKNPALKIRKARMIEKKD</sequence>
<feature type="binding site" evidence="15">
    <location>
        <position position="14"/>
    </location>
    <ligand>
        <name>Mg(2+)</name>
        <dbReference type="ChEBI" id="CHEBI:18420"/>
    </ligand>
</feature>
<dbReference type="InterPro" id="IPR043502">
    <property type="entry name" value="DNA/RNA_pol_sf"/>
</dbReference>
<keyword evidence="5 15" id="KW-0808">Transferase</keyword>
<dbReference type="Pfam" id="PF00817">
    <property type="entry name" value="IMS"/>
    <property type="match status" value="1"/>
</dbReference>
<evidence type="ECO:0000259" key="16">
    <source>
        <dbReference type="PROSITE" id="PS50173"/>
    </source>
</evidence>
<keyword evidence="8 15" id="KW-0479">Metal-binding</keyword>
<reference evidence="17 19" key="2">
    <citation type="submission" date="2020-08" db="EMBL/GenBank/DDBJ databases">
        <title>Genomic Encyclopedia of Type Strains, Phase IV (KMG-IV): sequencing the most valuable type-strain genomes for metagenomic binning, comparative biology and taxonomic classification.</title>
        <authorList>
            <person name="Goeker M."/>
        </authorList>
    </citation>
    <scope>NUCLEOTIDE SEQUENCE [LARGE SCALE GENOMIC DNA]</scope>
    <source>
        <strain evidence="17 19">DSM 103679</strain>
    </source>
</reference>
<evidence type="ECO:0000313" key="20">
    <source>
        <dbReference type="Proteomes" id="UP000593591"/>
    </source>
</evidence>
<evidence type="ECO:0000256" key="2">
    <source>
        <dbReference type="ARBA" id="ARBA00010945"/>
    </source>
</evidence>
<evidence type="ECO:0000256" key="8">
    <source>
        <dbReference type="ARBA" id="ARBA00022723"/>
    </source>
</evidence>
<dbReference type="RefSeq" id="WP_184651899.1">
    <property type="nucleotide sequence ID" value="NZ_JACHFR010000001.1"/>
</dbReference>
<protein>
    <recommendedName>
        <fullName evidence="15">DNA polymerase IV</fullName>
        <shortName evidence="15">Pol IV</shortName>
        <ecNumber evidence="15">2.7.7.7</ecNumber>
    </recommendedName>
</protein>
<dbReference type="InterPro" id="IPR001126">
    <property type="entry name" value="UmuC"/>
</dbReference>
<dbReference type="CDD" id="cd03586">
    <property type="entry name" value="PolY_Pol_IV_kappa"/>
    <property type="match status" value="1"/>
</dbReference>
<comment type="catalytic activity">
    <reaction evidence="14 15">
        <text>DNA(n) + a 2'-deoxyribonucleoside 5'-triphosphate = DNA(n+1) + diphosphate</text>
        <dbReference type="Rhea" id="RHEA:22508"/>
        <dbReference type="Rhea" id="RHEA-COMP:17339"/>
        <dbReference type="Rhea" id="RHEA-COMP:17340"/>
        <dbReference type="ChEBI" id="CHEBI:33019"/>
        <dbReference type="ChEBI" id="CHEBI:61560"/>
        <dbReference type="ChEBI" id="CHEBI:173112"/>
        <dbReference type="EC" id="2.7.7.7"/>
    </reaction>
</comment>
<feature type="site" description="Substrate discrimination" evidence="15">
    <location>
        <position position="19"/>
    </location>
</feature>
<dbReference type="GO" id="GO:0006261">
    <property type="term" value="P:DNA-templated DNA replication"/>
    <property type="evidence" value="ECO:0007669"/>
    <property type="project" value="UniProtKB-UniRule"/>
</dbReference>
<reference evidence="18 20" key="1">
    <citation type="submission" date="2018-08" db="EMBL/GenBank/DDBJ databases">
        <title>The first complete genome of Treponema rectale (CHPAT), a commensal spirochete of the bovine rectum.</title>
        <authorList>
            <person name="Staton G.J."/>
            <person name="Clegg S.R."/>
            <person name="Carter S.D."/>
            <person name="Radford A.D."/>
            <person name="Darby A."/>
            <person name="Hall N."/>
            <person name="Birtles R.J."/>
            <person name="Evans N.J."/>
        </authorList>
    </citation>
    <scope>NUCLEOTIDE SEQUENCE [LARGE SCALE GENOMIC DNA]</scope>
    <source>
        <strain evidence="18 20">CHPA</strain>
    </source>
</reference>
<dbReference type="Gene3D" id="3.40.1170.60">
    <property type="match status" value="1"/>
</dbReference>
<dbReference type="PANTHER" id="PTHR11076:SF33">
    <property type="entry name" value="DNA POLYMERASE KAPPA"/>
    <property type="match status" value="1"/>
</dbReference>
<dbReference type="HAMAP" id="MF_01113">
    <property type="entry name" value="DNApol_IV"/>
    <property type="match status" value="1"/>
</dbReference>
<keyword evidence="12 15" id="KW-0238">DNA-binding</keyword>
<dbReference type="GO" id="GO:0003684">
    <property type="term" value="F:damaged DNA binding"/>
    <property type="evidence" value="ECO:0007669"/>
    <property type="project" value="InterPro"/>
</dbReference>
<proteinExistence type="inferred from homology"/>
<keyword evidence="13 15" id="KW-0234">DNA repair</keyword>
<comment type="function">
    <text evidence="15">Poorly processive, error-prone DNA polymerase involved in untargeted mutagenesis. Copies undamaged DNA at stalled replication forks, which arise in vivo from mismatched or misaligned primer ends. These misaligned primers can be extended by PolIV. Exhibits no 3'-5' exonuclease (proofreading) activity. May be involved in translesional synthesis, in conjunction with the beta clamp from PolIII.</text>
</comment>
<dbReference type="GO" id="GO:0042276">
    <property type="term" value="P:error-prone translesion synthesis"/>
    <property type="evidence" value="ECO:0007669"/>
    <property type="project" value="TreeGrafter"/>
</dbReference>
<gene>
    <name evidence="15" type="primary">dinB</name>
    <name evidence="18" type="ORF">DYE49_04935</name>
    <name evidence="17" type="ORF">HNP77_000825</name>
</gene>
<dbReference type="Gene3D" id="1.10.150.20">
    <property type="entry name" value="5' to 3' exonuclease, C-terminal subdomain"/>
    <property type="match status" value="1"/>
</dbReference>
<evidence type="ECO:0000256" key="4">
    <source>
        <dbReference type="ARBA" id="ARBA00022490"/>
    </source>
</evidence>
<evidence type="ECO:0000313" key="17">
    <source>
        <dbReference type="EMBL" id="MBB5218481.1"/>
    </source>
</evidence>
<dbReference type="SUPFAM" id="SSF100879">
    <property type="entry name" value="Lesion bypass DNA polymerase (Y-family), little finger domain"/>
    <property type="match status" value="1"/>
</dbReference>
<name>A0A840SGC0_9SPIR</name>
<dbReference type="Pfam" id="PF11799">
    <property type="entry name" value="IMS_C"/>
    <property type="match status" value="1"/>
</dbReference>
<dbReference type="InterPro" id="IPR043128">
    <property type="entry name" value="Rev_trsase/Diguanyl_cyclase"/>
</dbReference>
<evidence type="ECO:0000256" key="15">
    <source>
        <dbReference type="HAMAP-Rule" id="MF_01113"/>
    </source>
</evidence>
<dbReference type="SUPFAM" id="SSF56672">
    <property type="entry name" value="DNA/RNA polymerases"/>
    <property type="match status" value="1"/>
</dbReference>
<evidence type="ECO:0000256" key="9">
    <source>
        <dbReference type="ARBA" id="ARBA00022763"/>
    </source>
</evidence>
<dbReference type="FunFam" id="3.40.1170.60:FF:000001">
    <property type="entry name" value="DNA polymerase IV"/>
    <property type="match status" value="1"/>
</dbReference>
<dbReference type="EC" id="2.7.7.7" evidence="15"/>
<keyword evidence="9 15" id="KW-0227">DNA damage</keyword>